<evidence type="ECO:0000259" key="2">
    <source>
        <dbReference type="Pfam" id="PF24883"/>
    </source>
</evidence>
<keyword evidence="4" id="KW-1185">Reference proteome</keyword>
<dbReference type="SUPFAM" id="SSF52540">
    <property type="entry name" value="P-loop containing nucleoside triphosphate hydrolases"/>
    <property type="match status" value="1"/>
</dbReference>
<dbReference type="PANTHER" id="PTHR10039">
    <property type="entry name" value="AMELOGENIN"/>
    <property type="match status" value="1"/>
</dbReference>
<dbReference type="Pfam" id="PF23397">
    <property type="entry name" value="DUF7104"/>
    <property type="match status" value="12"/>
</dbReference>
<dbReference type="Pfam" id="PF24883">
    <property type="entry name" value="NPHP3_N"/>
    <property type="match status" value="1"/>
</dbReference>
<dbReference type="Gene3D" id="3.40.50.300">
    <property type="entry name" value="P-loop containing nucleotide triphosphate hydrolases"/>
    <property type="match status" value="1"/>
</dbReference>
<dbReference type="EMBL" id="JAWRVI010000149">
    <property type="protein sequence ID" value="KAK4074614.1"/>
    <property type="molecule type" value="Genomic_DNA"/>
</dbReference>
<comment type="caution">
    <text evidence="3">The sequence shown here is derived from an EMBL/GenBank/DDBJ whole genome shotgun (WGS) entry which is preliminary data.</text>
</comment>
<evidence type="ECO:0000313" key="4">
    <source>
        <dbReference type="Proteomes" id="UP001287286"/>
    </source>
</evidence>
<name>A0ABR0BFN3_PURLI</name>
<sequence>MPSSLTVRLHTPQGRPALDVVYASTEAQVDIIAVHGLGADVDWSWTWKDPENPDRHVKWLQDSDMLPKVVPYSRILLYNYDSRWHANAPKIRLSLCGEDLIRSVRDFREEKTASRPIVFLGHSLGGNVIQQALLYANSDDEFKHVATSTAGVIFLGTPLRGSKFQSLSQIVAWFLRPAGSHDGVIRDLGYGDANLMDKLHQFCRMRNSLTIPTSCFFELCESDYCKRWHIGGVIKGMVVDESSACLDSSRIPLYANHFMMNKYSGPRDRSFQSVSAELRRMCEQAPALVQRRARPKPVITDRAYALAERPEAKDCLRDLFLTDPYEDMKALRRREGGRAKDTCDWILGTDELTAWLGDAAVSTSPPTDVLWLLGNPGTGKSTMSMYLAEALSEVFSKTADKTLAYFFCASDYDTRKTATAIVRGLILQMVQQHPRLIEHVLPKYEERGVGVFNSFDAVWAMFLKACADKATGRKYCVVDALDECEPDEQKMLLKQIKETFGRDRSGDGGLNFRVLVTSRPYPEIDGYLRRFPHKDLASFKESSQDIDKFIDEKVTELGERNNYPKAVAANVTQLLRDKAGGTFLWVGLACQELETVPSKNVVARLEKIPAGLRSRYTQLLDTALRQDDEDPDTIKRLLGFVMLYQEEDEEERIRFTTEIIAACRLMIVLQDDKVLLLHQSVRDFLVDDAGSSKGFISELETHSRLASRCVDCLIERFSLHGTDVRRHDEFVSYSTQFWPVHAHMAKERFRIEDRQAEFFTIDSRTLKAWWGDFRGEQRWEPAAVSIFHVAARWGIPLLVDYALSLRHRCAGGSTDTARYLLYVDPAHPDWRTPLAQCAASGHAHVFKIMLERAGPQSLVDQAVAHEAAQNEECGAELMDVLLDRRGDQVTITEDTVTAAAGNWRNGAEVMKVLLDRKGDQVTITEAIVMAAAGNRQNGAEVIKVLLDRKGAQVTITEAFVMAAARNEENGSEVMKVLLDRKGDQVTITEGIVKAAAGNLGNGTEVMKVLLDRKGDQVTITEGAIAVVAGNFRAEMMELLLDLKGDQVAITEDIVKAAARNEENGHEMMKVILDRKGDQVKITEDIVMAAAGNLKNGSEVMKVLLDRKGDQVTISEDIVMAAARNVWDGAEVMKVMLDRKGDQVTITDAIVMAAARNVWNGAEVMKVLLVRKGDQVTITEDIVVAAARNKMRGHEMMEIILDLKGDQVTIKEAIVMAAARNEENGSEVMKVLLDRKGDQVTITEDIVKAAAANRQNGAEVMKVILDRKVDQEVA</sequence>
<feature type="domain" description="Nephrocystin 3-like N-terminal" evidence="2">
    <location>
        <begin position="341"/>
        <end position="519"/>
    </location>
</feature>
<evidence type="ECO:0000256" key="1">
    <source>
        <dbReference type="ARBA" id="ARBA00022737"/>
    </source>
</evidence>
<dbReference type="PANTHER" id="PTHR10039:SF14">
    <property type="entry name" value="NACHT DOMAIN-CONTAINING PROTEIN"/>
    <property type="match status" value="1"/>
</dbReference>
<reference evidence="3 4" key="1">
    <citation type="journal article" date="2024" name="Microbiol. Resour. Announc.">
        <title>Genome annotations for the ascomycete fungi Trichoderma harzianum, Trichoderma aggressivum, and Purpureocillium lilacinum.</title>
        <authorList>
            <person name="Beijen E.P.W."/>
            <person name="Ohm R.A."/>
        </authorList>
    </citation>
    <scope>NUCLEOTIDE SEQUENCE [LARGE SCALE GENOMIC DNA]</scope>
    <source>
        <strain evidence="3 4">CBS 150709</strain>
    </source>
</reference>
<dbReference type="Gene3D" id="1.20.5.340">
    <property type="match status" value="6"/>
</dbReference>
<organism evidence="3 4">
    <name type="scientific">Purpureocillium lilacinum</name>
    <name type="common">Paecilomyces lilacinus</name>
    <dbReference type="NCBI Taxonomy" id="33203"/>
    <lineage>
        <taxon>Eukaryota</taxon>
        <taxon>Fungi</taxon>
        <taxon>Dikarya</taxon>
        <taxon>Ascomycota</taxon>
        <taxon>Pezizomycotina</taxon>
        <taxon>Sordariomycetes</taxon>
        <taxon>Hypocreomycetidae</taxon>
        <taxon>Hypocreales</taxon>
        <taxon>Ophiocordycipitaceae</taxon>
        <taxon>Purpureocillium</taxon>
    </lineage>
</organism>
<dbReference type="InterPro" id="IPR029058">
    <property type="entry name" value="AB_hydrolase_fold"/>
</dbReference>
<dbReference type="InterPro" id="IPR036770">
    <property type="entry name" value="Ankyrin_rpt-contain_sf"/>
</dbReference>
<keyword evidence="1" id="KW-0677">Repeat</keyword>
<protein>
    <recommendedName>
        <fullName evidence="2">Nephrocystin 3-like N-terminal domain-containing protein</fullName>
    </recommendedName>
</protein>
<gene>
    <name evidence="3" type="ORF">Purlil1_12943</name>
</gene>
<dbReference type="InterPro" id="IPR027417">
    <property type="entry name" value="P-loop_NTPase"/>
</dbReference>
<dbReference type="InterPro" id="IPR055530">
    <property type="entry name" value="DUF7104"/>
</dbReference>
<dbReference type="Gene3D" id="3.40.50.1820">
    <property type="entry name" value="alpha/beta hydrolase"/>
    <property type="match status" value="1"/>
</dbReference>
<dbReference type="InterPro" id="IPR056884">
    <property type="entry name" value="NPHP3-like_N"/>
</dbReference>
<dbReference type="SUPFAM" id="SSF48403">
    <property type="entry name" value="Ankyrin repeat"/>
    <property type="match status" value="1"/>
</dbReference>
<proteinExistence type="predicted"/>
<dbReference type="SUPFAM" id="SSF53474">
    <property type="entry name" value="alpha/beta-Hydrolases"/>
    <property type="match status" value="1"/>
</dbReference>
<dbReference type="Proteomes" id="UP001287286">
    <property type="component" value="Unassembled WGS sequence"/>
</dbReference>
<accession>A0ABR0BFN3</accession>
<evidence type="ECO:0000313" key="3">
    <source>
        <dbReference type="EMBL" id="KAK4074614.1"/>
    </source>
</evidence>